<dbReference type="RefSeq" id="WP_005186522.1">
    <property type="nucleotide sequence ID" value="NZ_KB850049.1"/>
</dbReference>
<dbReference type="AlphaFoldDB" id="N9LDQ9"/>
<dbReference type="Proteomes" id="UP000013261">
    <property type="component" value="Unassembled WGS sequence"/>
</dbReference>
<feature type="transmembrane region" description="Helical" evidence="1">
    <location>
        <begin position="63"/>
        <end position="89"/>
    </location>
</feature>
<evidence type="ECO:0000256" key="1">
    <source>
        <dbReference type="SAM" id="Phobius"/>
    </source>
</evidence>
<keyword evidence="3" id="KW-1185">Reference proteome</keyword>
<evidence type="ECO:0008006" key="4">
    <source>
        <dbReference type="Google" id="ProtNLM"/>
    </source>
</evidence>
<reference evidence="2 3" key="1">
    <citation type="submission" date="2013-02" db="EMBL/GenBank/DDBJ databases">
        <title>The Genome Sequence of Acinetobacter sp. ANC 4105.</title>
        <authorList>
            <consortium name="The Broad Institute Genome Sequencing Platform"/>
            <consortium name="The Broad Institute Genome Sequencing Center for Infectious Disease"/>
            <person name="Cerqueira G."/>
            <person name="Feldgarden M."/>
            <person name="Courvalin P."/>
            <person name="Perichon B."/>
            <person name="Grillot-Courvalin C."/>
            <person name="Clermont D."/>
            <person name="Rocha E."/>
            <person name="Yoon E.-J."/>
            <person name="Nemec A."/>
            <person name="Walker B."/>
            <person name="Young S.K."/>
            <person name="Zeng Q."/>
            <person name="Gargeya S."/>
            <person name="Fitzgerald M."/>
            <person name="Haas B."/>
            <person name="Abouelleil A."/>
            <person name="Alvarado L."/>
            <person name="Arachchi H.M."/>
            <person name="Berlin A.M."/>
            <person name="Chapman S.B."/>
            <person name="Dewar J."/>
            <person name="Goldberg J."/>
            <person name="Griggs A."/>
            <person name="Gujja S."/>
            <person name="Hansen M."/>
            <person name="Howarth C."/>
            <person name="Imamovic A."/>
            <person name="Larimer J."/>
            <person name="McCowan C."/>
            <person name="Murphy C."/>
            <person name="Neiman D."/>
            <person name="Pearson M."/>
            <person name="Priest M."/>
            <person name="Roberts A."/>
            <person name="Saif S."/>
            <person name="Shea T."/>
            <person name="Sisk P."/>
            <person name="Sykes S."/>
            <person name="Wortman J."/>
            <person name="Nusbaum C."/>
            <person name="Birren B."/>
        </authorList>
    </citation>
    <scope>NUCLEOTIDE SEQUENCE [LARGE SCALE GENOMIC DNA]</scope>
    <source>
        <strain evidence="2 3">ANC 4105</strain>
    </source>
</reference>
<gene>
    <name evidence="2" type="ORF">F904_01338</name>
</gene>
<accession>N9LDQ9</accession>
<proteinExistence type="predicted"/>
<evidence type="ECO:0000313" key="2">
    <source>
        <dbReference type="EMBL" id="ENW94412.1"/>
    </source>
</evidence>
<dbReference type="EMBL" id="APRL01000010">
    <property type="protein sequence ID" value="ENW94412.1"/>
    <property type="molecule type" value="Genomic_DNA"/>
</dbReference>
<keyword evidence="1" id="KW-0812">Transmembrane</keyword>
<protein>
    <recommendedName>
        <fullName evidence="4">ABC transmembrane type-1 domain-containing protein</fullName>
    </recommendedName>
</protein>
<keyword evidence="1" id="KW-0472">Membrane</keyword>
<organism evidence="2 3">
    <name type="scientific">Acinetobacter dispersus</name>
    <dbReference type="NCBI Taxonomy" id="70348"/>
    <lineage>
        <taxon>Bacteria</taxon>
        <taxon>Pseudomonadati</taxon>
        <taxon>Pseudomonadota</taxon>
        <taxon>Gammaproteobacteria</taxon>
        <taxon>Moraxellales</taxon>
        <taxon>Moraxellaceae</taxon>
        <taxon>Acinetobacter</taxon>
    </lineage>
</organism>
<name>N9LDQ9_9GAMM</name>
<evidence type="ECO:0000313" key="3">
    <source>
        <dbReference type="Proteomes" id="UP000013261"/>
    </source>
</evidence>
<keyword evidence="1" id="KW-1133">Transmembrane helix</keyword>
<sequence>MKIFYRELMQKFKNRKKRKFNQMPDYLLIILGVPFFLCASYWGVVLGDVVPDFVRAINNQGYMDIFSISISVILLALAAELWFFSAIAVRCHTILYERWFK</sequence>
<dbReference type="eggNOG" id="ENOG502ZCW1">
    <property type="taxonomic scope" value="Bacteria"/>
</dbReference>
<comment type="caution">
    <text evidence="2">The sequence shown here is derived from an EMBL/GenBank/DDBJ whole genome shotgun (WGS) entry which is preliminary data.</text>
</comment>
<dbReference type="HOGENOM" id="CLU_179770_0_0_6"/>